<dbReference type="NCBIfam" id="TIGR01568">
    <property type="entry name" value="A_thal_3678"/>
    <property type="match status" value="1"/>
</dbReference>
<keyword evidence="2 6" id="KW-0678">Repressor</keyword>
<evidence type="ECO:0000313" key="9">
    <source>
        <dbReference type="EMBL" id="CAI9292853.1"/>
    </source>
</evidence>
<evidence type="ECO:0000256" key="6">
    <source>
        <dbReference type="RuleBase" id="RU367028"/>
    </source>
</evidence>
<gene>
    <name evidence="9" type="ORF">LSALG_LOCUS31897</name>
</gene>
<proteinExistence type="predicted"/>
<dbReference type="AlphaFoldDB" id="A0AA35ZHU3"/>
<comment type="subcellular location">
    <subcellularLocation>
        <location evidence="1 6">Nucleus</location>
    </subcellularLocation>
</comment>
<evidence type="ECO:0000256" key="3">
    <source>
        <dbReference type="ARBA" id="ARBA00023015"/>
    </source>
</evidence>
<keyword evidence="5 6" id="KW-0539">Nucleus</keyword>
<keyword evidence="4 6" id="KW-0804">Transcription</keyword>
<name>A0AA35ZHU3_LACSI</name>
<organism evidence="9 10">
    <name type="scientific">Lactuca saligna</name>
    <name type="common">Willowleaf lettuce</name>
    <dbReference type="NCBI Taxonomy" id="75948"/>
    <lineage>
        <taxon>Eukaryota</taxon>
        <taxon>Viridiplantae</taxon>
        <taxon>Streptophyta</taxon>
        <taxon>Embryophyta</taxon>
        <taxon>Tracheophyta</taxon>
        <taxon>Spermatophyta</taxon>
        <taxon>Magnoliopsida</taxon>
        <taxon>eudicotyledons</taxon>
        <taxon>Gunneridae</taxon>
        <taxon>Pentapetalae</taxon>
        <taxon>asterids</taxon>
        <taxon>campanulids</taxon>
        <taxon>Asterales</taxon>
        <taxon>Asteraceae</taxon>
        <taxon>Cichorioideae</taxon>
        <taxon>Cichorieae</taxon>
        <taxon>Lactucinae</taxon>
        <taxon>Lactuca</taxon>
    </lineage>
</organism>
<feature type="domain" description="OVATE" evidence="8">
    <location>
        <begin position="200"/>
        <end position="259"/>
    </location>
</feature>
<dbReference type="Proteomes" id="UP001177003">
    <property type="component" value="Chromosome 7"/>
</dbReference>
<feature type="compositionally biased region" description="Polar residues" evidence="7">
    <location>
        <begin position="154"/>
        <end position="164"/>
    </location>
</feature>
<evidence type="ECO:0000259" key="8">
    <source>
        <dbReference type="PROSITE" id="PS51754"/>
    </source>
</evidence>
<dbReference type="InterPro" id="IPR006458">
    <property type="entry name" value="Ovate_C"/>
</dbReference>
<feature type="region of interest" description="Disordered" evidence="7">
    <location>
        <begin position="144"/>
        <end position="164"/>
    </location>
</feature>
<dbReference type="EMBL" id="OX465083">
    <property type="protein sequence ID" value="CAI9292853.1"/>
    <property type="molecule type" value="Genomic_DNA"/>
</dbReference>
<evidence type="ECO:0000256" key="2">
    <source>
        <dbReference type="ARBA" id="ARBA00022491"/>
    </source>
</evidence>
<dbReference type="PANTHER" id="PTHR33057">
    <property type="entry name" value="TRANSCRIPTION REPRESSOR OFP7-RELATED"/>
    <property type="match status" value="1"/>
</dbReference>
<sequence length="263" mass="30909">MVSLKTWLLRFKKMKDTAEPKSGNAQRKWNKGRVHHGDDDGSFWRNSFDKERYEDEEMKWNSDYRLNVSPVSCGGFKKSSTGRTMREIVDEESRKGRVDSTESVKKVVFEDKPELVIQETSADNIETFLKSDKNMKMEEIVLKNEKQRRRSKQGRQANAHSPRTLTRVERRIKALESMKRTRLKIKELNAFSVSLDCNAIVKSSFDPETDFRESMMEMMIVKGIRQRDQLEELLACYLTLNCDDYHQLIVKVFQQTYNQFVAL</sequence>
<evidence type="ECO:0000256" key="1">
    <source>
        <dbReference type="ARBA" id="ARBA00004123"/>
    </source>
</evidence>
<evidence type="ECO:0000313" key="10">
    <source>
        <dbReference type="Proteomes" id="UP001177003"/>
    </source>
</evidence>
<evidence type="ECO:0000256" key="7">
    <source>
        <dbReference type="SAM" id="MobiDB-lite"/>
    </source>
</evidence>
<feature type="region of interest" description="Disordered" evidence="7">
    <location>
        <begin position="17"/>
        <end position="37"/>
    </location>
</feature>
<reference evidence="9" key="1">
    <citation type="submission" date="2023-04" db="EMBL/GenBank/DDBJ databases">
        <authorList>
            <person name="Vijverberg K."/>
            <person name="Xiong W."/>
            <person name="Schranz E."/>
        </authorList>
    </citation>
    <scope>NUCLEOTIDE SEQUENCE</scope>
</reference>
<dbReference type="Pfam" id="PF04844">
    <property type="entry name" value="Ovate"/>
    <property type="match status" value="1"/>
</dbReference>
<dbReference type="PROSITE" id="PS51754">
    <property type="entry name" value="OVATE"/>
    <property type="match status" value="1"/>
</dbReference>
<protein>
    <recommendedName>
        <fullName evidence="6">Transcription repressor</fullName>
    </recommendedName>
    <alternativeName>
        <fullName evidence="6">Ovate family protein</fullName>
    </alternativeName>
</protein>
<evidence type="ECO:0000256" key="5">
    <source>
        <dbReference type="ARBA" id="ARBA00023242"/>
    </source>
</evidence>
<keyword evidence="10" id="KW-1185">Reference proteome</keyword>
<keyword evidence="3 6" id="KW-0805">Transcription regulation</keyword>
<dbReference type="GO" id="GO:0045892">
    <property type="term" value="P:negative regulation of DNA-templated transcription"/>
    <property type="evidence" value="ECO:0007669"/>
    <property type="project" value="UniProtKB-UniRule"/>
</dbReference>
<evidence type="ECO:0000256" key="4">
    <source>
        <dbReference type="ARBA" id="ARBA00023163"/>
    </source>
</evidence>
<dbReference type="InterPro" id="IPR038933">
    <property type="entry name" value="Ovate"/>
</dbReference>
<dbReference type="PANTHER" id="PTHR33057:SF82">
    <property type="entry name" value="TRANSCRIPTION REPRESSOR OFP5"/>
    <property type="match status" value="1"/>
</dbReference>
<comment type="function">
    <text evidence="6">Transcriptional repressor that regulates multiple aspects of plant growth and development.</text>
</comment>
<dbReference type="GO" id="GO:0005634">
    <property type="term" value="C:nucleus"/>
    <property type="evidence" value="ECO:0007669"/>
    <property type="project" value="UniProtKB-SubCell"/>
</dbReference>
<accession>A0AA35ZHU3</accession>